<dbReference type="GO" id="GO:0009117">
    <property type="term" value="P:nucleotide metabolic process"/>
    <property type="evidence" value="ECO:0007669"/>
    <property type="project" value="UniProtKB-KW"/>
</dbReference>
<dbReference type="EC" id="3.1.3.5" evidence="3"/>
<keyword evidence="9" id="KW-1185">Reference proteome</keyword>
<dbReference type="AlphaFoldDB" id="A0AA85JSS7"/>
<keyword evidence="5" id="KW-0547">Nucleotide-binding</keyword>
<evidence type="ECO:0000313" key="11">
    <source>
        <dbReference type="WBParaSite" id="TREG1_34270.3"/>
    </source>
</evidence>
<dbReference type="GO" id="GO:0000166">
    <property type="term" value="F:nucleotide binding"/>
    <property type="evidence" value="ECO:0007669"/>
    <property type="project" value="UniProtKB-KW"/>
</dbReference>
<evidence type="ECO:0000256" key="4">
    <source>
        <dbReference type="ARBA" id="ARBA00022723"/>
    </source>
</evidence>
<dbReference type="GO" id="GO:0005737">
    <property type="term" value="C:cytoplasm"/>
    <property type="evidence" value="ECO:0007669"/>
    <property type="project" value="InterPro"/>
</dbReference>
<reference evidence="10 11" key="2">
    <citation type="submission" date="2023-11" db="UniProtKB">
        <authorList>
            <consortium name="WormBaseParasite"/>
        </authorList>
    </citation>
    <scope>IDENTIFICATION</scope>
</reference>
<dbReference type="SUPFAM" id="SSF56784">
    <property type="entry name" value="HAD-like"/>
    <property type="match status" value="1"/>
</dbReference>
<name>A0AA85JSS7_TRIRE</name>
<comment type="catalytic activity">
    <reaction evidence="1">
        <text>a ribonucleoside 5'-phosphate + H2O = a ribonucleoside + phosphate</text>
        <dbReference type="Rhea" id="RHEA:12484"/>
        <dbReference type="ChEBI" id="CHEBI:15377"/>
        <dbReference type="ChEBI" id="CHEBI:18254"/>
        <dbReference type="ChEBI" id="CHEBI:43474"/>
        <dbReference type="ChEBI" id="CHEBI:58043"/>
        <dbReference type="EC" id="3.1.3.5"/>
    </reaction>
</comment>
<evidence type="ECO:0000256" key="1">
    <source>
        <dbReference type="ARBA" id="ARBA00000815"/>
    </source>
</evidence>
<evidence type="ECO:0000256" key="6">
    <source>
        <dbReference type="ARBA" id="ARBA00022801"/>
    </source>
</evidence>
<dbReference type="InterPro" id="IPR006434">
    <property type="entry name" value="Pyrimidine_nucleotidase_eu"/>
</dbReference>
<reference evidence="9" key="1">
    <citation type="submission" date="2022-06" db="EMBL/GenBank/DDBJ databases">
        <authorList>
            <person name="Berger JAMES D."/>
            <person name="Berger JAMES D."/>
        </authorList>
    </citation>
    <scope>NUCLEOTIDE SEQUENCE [LARGE SCALE GENOMIC DNA]</scope>
</reference>
<keyword evidence="4" id="KW-0479">Metal-binding</keyword>
<keyword evidence="8" id="KW-0546">Nucleotide metabolism</keyword>
<keyword evidence="7" id="KW-0460">Magnesium</keyword>
<dbReference type="WBParaSite" id="TREG1_34270.4">
    <property type="protein sequence ID" value="TREG1_34270.4"/>
    <property type="gene ID" value="TREG1_34270"/>
</dbReference>
<dbReference type="PANTHER" id="PTHR13045">
    <property type="entry name" value="5'-NUCLEOTIDASE"/>
    <property type="match status" value="1"/>
</dbReference>
<dbReference type="GO" id="GO:0000287">
    <property type="term" value="F:magnesium ion binding"/>
    <property type="evidence" value="ECO:0007669"/>
    <property type="project" value="InterPro"/>
</dbReference>
<evidence type="ECO:0000256" key="5">
    <source>
        <dbReference type="ARBA" id="ARBA00022741"/>
    </source>
</evidence>
<proteinExistence type="inferred from homology"/>
<dbReference type="Gene3D" id="1.10.150.340">
    <property type="entry name" value="Pyrimidine 5'-nucleotidase (UMPH-1), N-terminal domain"/>
    <property type="match status" value="1"/>
</dbReference>
<evidence type="ECO:0000313" key="9">
    <source>
        <dbReference type="Proteomes" id="UP000050795"/>
    </source>
</evidence>
<evidence type="ECO:0000256" key="8">
    <source>
        <dbReference type="ARBA" id="ARBA00023080"/>
    </source>
</evidence>
<comment type="similarity">
    <text evidence="2">Belongs to the pyrimidine 5'-nucleotidase family.</text>
</comment>
<dbReference type="Pfam" id="PF05822">
    <property type="entry name" value="UMPH-1"/>
    <property type="match status" value="1"/>
</dbReference>
<dbReference type="WBParaSite" id="TREG1_34270.2">
    <property type="protein sequence ID" value="TREG1_34270.2"/>
    <property type="gene ID" value="TREG1_34270"/>
</dbReference>
<dbReference type="GO" id="GO:0008253">
    <property type="term" value="F:5'-nucleotidase activity"/>
    <property type="evidence" value="ECO:0007669"/>
    <property type="project" value="UniProtKB-EC"/>
</dbReference>
<sequence>MRHPRIPEVSRRRLEELCELYMPLGSSDNLSESEKCSLMMEFWKLAHRTLVDGNIYRSDVDCCALEGGIVLRDNAIDFLNKLADLNIPLIIFSGGIGNIIEVLLASLNVSLDNVRIVSNFMDFNAEGRLVGFQDPVIHSLNKTYKIIQNSEYYETVLSKRICTLLIGDSDSDANMLDNKQKFSGEQAIVIRIGYLNEKVDERMELFSSLYDIVLVNDETFDIPLVILSSIFNTDKFLKNNEDSNANNNSNINTS</sequence>
<dbReference type="Proteomes" id="UP000050795">
    <property type="component" value="Unassembled WGS sequence"/>
</dbReference>
<dbReference type="PANTHER" id="PTHR13045:SF0">
    <property type="entry name" value="7-METHYLGUANOSINE PHOSPHATE-SPECIFIC 5'-NUCLEOTIDASE"/>
    <property type="match status" value="1"/>
</dbReference>
<accession>A0AA85JSS7</accession>
<dbReference type="Gene3D" id="3.40.50.1000">
    <property type="entry name" value="HAD superfamily/HAD-like"/>
    <property type="match status" value="1"/>
</dbReference>
<dbReference type="InterPro" id="IPR023214">
    <property type="entry name" value="HAD_sf"/>
</dbReference>
<keyword evidence="6" id="KW-0378">Hydrolase</keyword>
<evidence type="ECO:0000256" key="3">
    <source>
        <dbReference type="ARBA" id="ARBA00012643"/>
    </source>
</evidence>
<evidence type="ECO:0000313" key="10">
    <source>
        <dbReference type="WBParaSite" id="TREG1_34270.2"/>
    </source>
</evidence>
<dbReference type="WBParaSite" id="TREG1_34270.3">
    <property type="protein sequence ID" value="TREG1_34270.3"/>
    <property type="gene ID" value="TREG1_34270"/>
</dbReference>
<evidence type="ECO:0000256" key="2">
    <source>
        <dbReference type="ARBA" id="ARBA00008389"/>
    </source>
</evidence>
<organism evidence="9 10">
    <name type="scientific">Trichobilharzia regenti</name>
    <name type="common">Nasal bird schistosome</name>
    <dbReference type="NCBI Taxonomy" id="157069"/>
    <lineage>
        <taxon>Eukaryota</taxon>
        <taxon>Metazoa</taxon>
        <taxon>Spiralia</taxon>
        <taxon>Lophotrochozoa</taxon>
        <taxon>Platyhelminthes</taxon>
        <taxon>Trematoda</taxon>
        <taxon>Digenea</taxon>
        <taxon>Strigeidida</taxon>
        <taxon>Schistosomatoidea</taxon>
        <taxon>Schistosomatidae</taxon>
        <taxon>Trichobilharzia</taxon>
    </lineage>
</organism>
<evidence type="ECO:0000256" key="7">
    <source>
        <dbReference type="ARBA" id="ARBA00022842"/>
    </source>
</evidence>
<protein>
    <recommendedName>
        <fullName evidence="3">5'-nucleotidase</fullName>
        <ecNumber evidence="3">3.1.3.5</ecNumber>
    </recommendedName>
</protein>
<dbReference type="InterPro" id="IPR036412">
    <property type="entry name" value="HAD-like_sf"/>
</dbReference>